<gene>
    <name evidence="2" type="ORF">C0J27_04355</name>
</gene>
<keyword evidence="3" id="KW-1185">Reference proteome</keyword>
<evidence type="ECO:0000313" key="2">
    <source>
        <dbReference type="EMBL" id="AXK60939.1"/>
    </source>
</evidence>
<feature type="transmembrane region" description="Helical" evidence="1">
    <location>
        <begin position="210"/>
        <end position="234"/>
    </location>
</feature>
<evidence type="ECO:0000313" key="3">
    <source>
        <dbReference type="Proteomes" id="UP000254834"/>
    </source>
</evidence>
<feature type="transmembrane region" description="Helical" evidence="1">
    <location>
        <begin position="291"/>
        <end position="310"/>
    </location>
</feature>
<dbReference type="Proteomes" id="UP000254834">
    <property type="component" value="Chromosome"/>
</dbReference>
<evidence type="ECO:0000256" key="1">
    <source>
        <dbReference type="SAM" id="Phobius"/>
    </source>
</evidence>
<dbReference type="PANTHER" id="PTHR33451">
    <property type="entry name" value="MALATE-2H(+)/NA(+)-LACTATE ANTIPORTER"/>
    <property type="match status" value="1"/>
</dbReference>
<proteinExistence type="predicted"/>
<keyword evidence="1" id="KW-1133">Transmembrane helix</keyword>
<evidence type="ECO:0008006" key="4">
    <source>
        <dbReference type="Google" id="ProtNLM"/>
    </source>
</evidence>
<dbReference type="AlphaFoldDB" id="A0A345ZCC2"/>
<dbReference type="PANTHER" id="PTHR33451:SF5">
    <property type="entry name" value="NA+_H+ ANTIPORTER"/>
    <property type="match status" value="1"/>
</dbReference>
<accession>A0A345ZCC2</accession>
<sequence length="323" mass="36582">MFLIAIGLSMVIKSWTVSVVVFMPISYGIAQCLQIDVALMASTMLSGIICGYQLSMFSGVMNQYEKIKEILWLIVPAVGGTCIVLCMYRYQLFDHSFYQALRSSLFVQDYITIVPLLFFIVAATLHADLIMNIFVCSCSSLAIGIFQNKISYADAVISLFEGYYSQPEMIKLMILCILLSGLTNIVNYNHGFHYLVDLVKQKNKNGYVRQFFMIFILIIISTTIGLDTVSINVLMPMMKKISDRYAVSYQRALALLYVISTTVCCFLPYASCMLLASYLGRASIMSMIQYMLYPAFIIAWSFISVCIGSYQKTSKKYFYRSIN</sequence>
<keyword evidence="1" id="KW-0472">Membrane</keyword>
<dbReference type="KEGG" id="cdes:C0J27_04355"/>
<feature type="transmembrane region" description="Helical" evidence="1">
    <location>
        <begin position="169"/>
        <end position="190"/>
    </location>
</feature>
<feature type="transmembrane region" description="Helical" evidence="1">
    <location>
        <begin position="37"/>
        <end position="58"/>
    </location>
</feature>
<feature type="transmembrane region" description="Helical" evidence="1">
    <location>
        <begin position="6"/>
        <end position="25"/>
    </location>
</feature>
<dbReference type="EMBL" id="CP025544">
    <property type="protein sequence ID" value="AXK60939.1"/>
    <property type="molecule type" value="Genomic_DNA"/>
</dbReference>
<keyword evidence="1" id="KW-0812">Transmembrane</keyword>
<name>A0A345ZCC2_9BACT</name>
<organism evidence="2 3">
    <name type="scientific">Candidatus Chromulinivorax destructor</name>
    <dbReference type="NCBI Taxonomy" id="2066483"/>
    <lineage>
        <taxon>Bacteria</taxon>
        <taxon>Candidatus Babelota</taxon>
        <taxon>Candidatus Babeliae</taxon>
        <taxon>Candidatus Babeliales</taxon>
        <taxon>Candidatus Chromulinivoraceae</taxon>
        <taxon>Candidatus Chromulinivorax</taxon>
    </lineage>
</organism>
<dbReference type="InterPro" id="IPR052180">
    <property type="entry name" value="NhaC_Na-H+_Antiporter"/>
</dbReference>
<reference evidence="2 3" key="1">
    <citation type="submission" date="2017-12" db="EMBL/GenBank/DDBJ databases">
        <title>Chromulinavorax destructans is a abundant pathogen of dominant heterotrophic picoflagllates.</title>
        <authorList>
            <person name="Deeg C.M."/>
            <person name="Zimmer M."/>
            <person name="Suttle C.A."/>
        </authorList>
    </citation>
    <scope>NUCLEOTIDE SEQUENCE [LARGE SCALE GENOMIC DNA]</scope>
    <source>
        <strain evidence="2 3">SeV1</strain>
    </source>
</reference>
<protein>
    <recommendedName>
        <fullName evidence="4">Na+/H+ antiporter NhaC-like C-terminal domain-containing protein</fullName>
    </recommendedName>
</protein>
<feature type="transmembrane region" description="Helical" evidence="1">
    <location>
        <begin position="70"/>
        <end position="88"/>
    </location>
</feature>
<feature type="transmembrane region" description="Helical" evidence="1">
    <location>
        <begin position="255"/>
        <end position="279"/>
    </location>
</feature>